<dbReference type="Pfam" id="PF07534">
    <property type="entry name" value="TLD"/>
    <property type="match status" value="1"/>
</dbReference>
<dbReference type="PANTHER" id="PTHR23354">
    <property type="entry name" value="NUCLEOLAR PROTEIN 7/ESTROGEN RECEPTOR COACTIVATOR-RELATED"/>
    <property type="match status" value="1"/>
</dbReference>
<dbReference type="InterPro" id="IPR006571">
    <property type="entry name" value="TLDc_dom"/>
</dbReference>
<reference evidence="6" key="1">
    <citation type="submission" date="2014-12" db="EMBL/GenBank/DDBJ databases">
        <title>Insight into the proteome of Arion vulgaris.</title>
        <authorList>
            <person name="Aradska J."/>
            <person name="Bulat T."/>
            <person name="Smidak R."/>
            <person name="Sarate P."/>
            <person name="Gangsoo J."/>
            <person name="Sialana F."/>
            <person name="Bilban M."/>
            <person name="Lubec G."/>
        </authorList>
    </citation>
    <scope>NUCLEOTIDE SEQUENCE</scope>
    <source>
        <tissue evidence="6">Skin</tissue>
    </source>
</reference>
<dbReference type="GO" id="GO:0005634">
    <property type="term" value="C:nucleus"/>
    <property type="evidence" value="ECO:0007669"/>
    <property type="project" value="TreeGrafter"/>
</dbReference>
<dbReference type="AlphaFoldDB" id="A0A0B7A634"/>
<evidence type="ECO:0000256" key="4">
    <source>
        <dbReference type="ARBA" id="ARBA00040604"/>
    </source>
</evidence>
<proteinExistence type="inferred from homology"/>
<dbReference type="PROSITE" id="PS51886">
    <property type="entry name" value="TLDC"/>
    <property type="match status" value="1"/>
</dbReference>
<evidence type="ECO:0000313" key="6">
    <source>
        <dbReference type="EMBL" id="CEK75430.1"/>
    </source>
</evidence>
<dbReference type="PANTHER" id="PTHR23354:SF62">
    <property type="entry name" value="MUSTARD, ISOFORM V"/>
    <property type="match status" value="1"/>
</dbReference>
<organism evidence="6">
    <name type="scientific">Arion vulgaris</name>
    <dbReference type="NCBI Taxonomy" id="1028688"/>
    <lineage>
        <taxon>Eukaryota</taxon>
        <taxon>Metazoa</taxon>
        <taxon>Spiralia</taxon>
        <taxon>Lophotrochozoa</taxon>
        <taxon>Mollusca</taxon>
        <taxon>Gastropoda</taxon>
        <taxon>Heterobranchia</taxon>
        <taxon>Euthyneura</taxon>
        <taxon>Panpulmonata</taxon>
        <taxon>Eupulmonata</taxon>
        <taxon>Stylommatophora</taxon>
        <taxon>Helicina</taxon>
        <taxon>Arionoidea</taxon>
        <taxon>Arionidae</taxon>
        <taxon>Arion</taxon>
    </lineage>
</organism>
<keyword evidence="3" id="KW-0496">Mitochondrion</keyword>
<accession>A0A0B7A634</accession>
<feature type="domain" description="TLDc" evidence="5">
    <location>
        <begin position="117"/>
        <end position="281"/>
    </location>
</feature>
<comment type="similarity">
    <text evidence="2">Belongs to the OXR1 family.</text>
</comment>
<dbReference type="GO" id="GO:0005739">
    <property type="term" value="C:mitochondrion"/>
    <property type="evidence" value="ECO:0007669"/>
    <property type="project" value="UniProtKB-SubCell"/>
</dbReference>
<evidence type="ECO:0000259" key="5">
    <source>
        <dbReference type="PROSITE" id="PS51886"/>
    </source>
</evidence>
<name>A0A0B7A634_9EUPU</name>
<evidence type="ECO:0000256" key="1">
    <source>
        <dbReference type="ARBA" id="ARBA00004173"/>
    </source>
</evidence>
<gene>
    <name evidence="6" type="primary">ORF95530</name>
</gene>
<dbReference type="GO" id="GO:0006979">
    <property type="term" value="P:response to oxidative stress"/>
    <property type="evidence" value="ECO:0007669"/>
    <property type="project" value="TreeGrafter"/>
</dbReference>
<sequence>MLNEYWFVVPHNMAEKLYNFLMTWQPDAYGDEEETEPRDKFFYDTRNMIGLSQSSVKVGDGSPQEELFLSEDHFRETEKTWEILSKEEVYGAEKEQAIYRQDTLDECNIPDLIGPTVIIKQEYLRDIIRSLPRNMSVGYNWELVYATHKHGYSLQNLYMRTEGVEFDSPVLLFIKDIHESVFGAYLSNTIRPSETFYGSGATFLFTFFPKFKKFPWCGDNQFFMHGTRDFFAIGSGEGLFGLWLDGALDKGRSHPCTTFFNDVLTTQEDFNILQLEVWRFVDSSLC</sequence>
<dbReference type="SMART" id="SM00584">
    <property type="entry name" value="TLDc"/>
    <property type="match status" value="1"/>
</dbReference>
<evidence type="ECO:0000256" key="3">
    <source>
        <dbReference type="ARBA" id="ARBA00023128"/>
    </source>
</evidence>
<comment type="subcellular location">
    <subcellularLocation>
        <location evidence="1">Mitochondrion</location>
    </subcellularLocation>
</comment>
<dbReference type="EMBL" id="HACG01028565">
    <property type="protein sequence ID" value="CEK75430.1"/>
    <property type="molecule type" value="Transcribed_RNA"/>
</dbReference>
<evidence type="ECO:0000256" key="2">
    <source>
        <dbReference type="ARBA" id="ARBA00009540"/>
    </source>
</evidence>
<protein>
    <recommendedName>
        <fullName evidence="4">Oxidation resistance protein 1</fullName>
    </recommendedName>
</protein>